<protein>
    <submittedName>
        <fullName evidence="8">Type II secretion system F family protein</fullName>
    </submittedName>
</protein>
<keyword evidence="2" id="KW-1003">Cell membrane</keyword>
<dbReference type="Proteomes" id="UP000542342">
    <property type="component" value="Unassembled WGS sequence"/>
</dbReference>
<accession>A0A7V9ACF9</accession>
<comment type="subcellular location">
    <subcellularLocation>
        <location evidence="1">Cell membrane</location>
        <topology evidence="1">Multi-pass membrane protein</topology>
    </subcellularLocation>
</comment>
<gene>
    <name evidence="8" type="ORF">H0921_13150</name>
</gene>
<comment type="caution">
    <text evidence="8">The sequence shown here is derived from an EMBL/GenBank/DDBJ whole genome shotgun (WGS) entry which is preliminary data.</text>
</comment>
<evidence type="ECO:0000256" key="5">
    <source>
        <dbReference type="ARBA" id="ARBA00023136"/>
    </source>
</evidence>
<feature type="transmembrane region" description="Helical" evidence="6">
    <location>
        <begin position="118"/>
        <end position="142"/>
    </location>
</feature>
<dbReference type="RefSeq" id="WP_194538862.1">
    <property type="nucleotide sequence ID" value="NZ_JACEFB010000010.1"/>
</dbReference>
<evidence type="ECO:0000313" key="9">
    <source>
        <dbReference type="Proteomes" id="UP000542342"/>
    </source>
</evidence>
<dbReference type="PANTHER" id="PTHR35007">
    <property type="entry name" value="INTEGRAL MEMBRANE PROTEIN-RELATED"/>
    <property type="match status" value="1"/>
</dbReference>
<dbReference type="InterPro" id="IPR018076">
    <property type="entry name" value="T2SS_GspF_dom"/>
</dbReference>
<evidence type="ECO:0000256" key="2">
    <source>
        <dbReference type="ARBA" id="ARBA00022475"/>
    </source>
</evidence>
<evidence type="ECO:0000256" key="3">
    <source>
        <dbReference type="ARBA" id="ARBA00022692"/>
    </source>
</evidence>
<keyword evidence="3 6" id="KW-0812">Transmembrane</keyword>
<evidence type="ECO:0000259" key="7">
    <source>
        <dbReference type="Pfam" id="PF00482"/>
    </source>
</evidence>
<feature type="domain" description="Type II secretion system protein GspF" evidence="7">
    <location>
        <begin position="158"/>
        <end position="286"/>
    </location>
</feature>
<name>A0A7V9ACF9_9BACT</name>
<dbReference type="GO" id="GO:0005886">
    <property type="term" value="C:plasma membrane"/>
    <property type="evidence" value="ECO:0007669"/>
    <property type="project" value="UniProtKB-SubCell"/>
</dbReference>
<feature type="transmembrane region" description="Helical" evidence="6">
    <location>
        <begin position="6"/>
        <end position="27"/>
    </location>
</feature>
<dbReference type="Pfam" id="PF00482">
    <property type="entry name" value="T2SSF"/>
    <property type="match status" value="1"/>
</dbReference>
<reference evidence="8 9" key="1">
    <citation type="submission" date="2020-07" db="EMBL/GenBank/DDBJ databases">
        <title>Thermogemmata thermophila gen. nov., sp. nov., a novel moderate thermophilic planctomycete from a Kamchatka hot spring.</title>
        <authorList>
            <person name="Elcheninov A.G."/>
            <person name="Podosokorskaya O.A."/>
            <person name="Kovaleva O.L."/>
            <person name="Novikov A."/>
            <person name="Bonch-Osmolovskaya E.A."/>
            <person name="Toshchakov S.V."/>
            <person name="Kublanov I.V."/>
        </authorList>
    </citation>
    <scope>NUCLEOTIDE SEQUENCE [LARGE SCALE GENOMIC DNA]</scope>
    <source>
        <strain evidence="8 9">2918</strain>
    </source>
</reference>
<evidence type="ECO:0000256" key="4">
    <source>
        <dbReference type="ARBA" id="ARBA00022989"/>
    </source>
</evidence>
<proteinExistence type="predicted"/>
<keyword evidence="4 6" id="KW-1133">Transmembrane helix</keyword>
<evidence type="ECO:0000313" key="8">
    <source>
        <dbReference type="EMBL" id="MBA2227103.1"/>
    </source>
</evidence>
<organism evidence="8 9">
    <name type="scientific">Thermogemmata fonticola</name>
    <dbReference type="NCBI Taxonomy" id="2755323"/>
    <lineage>
        <taxon>Bacteria</taxon>
        <taxon>Pseudomonadati</taxon>
        <taxon>Planctomycetota</taxon>
        <taxon>Planctomycetia</taxon>
        <taxon>Gemmatales</taxon>
        <taxon>Gemmataceae</taxon>
        <taxon>Thermogemmata</taxon>
    </lineage>
</organism>
<dbReference type="AlphaFoldDB" id="A0A7V9ACF9"/>
<dbReference type="PANTHER" id="PTHR35007:SF2">
    <property type="entry name" value="PILUS ASSEMBLE PROTEIN"/>
    <property type="match status" value="1"/>
</dbReference>
<sequence length="328" mass="36886">MTIEWIWYLVVGGSVTLAFFLLFLLLFRRSTVTAVRMPLETSSGDSQAELILGDMTEVLASGVPGEARDREEILPELIRAGYYSPRALAEYRAIRTVLVFAPLFAAVGAALLVEPPYIPYVALGGVVLAALGFSLPRLYVFLKARARSREIERGLPVFADMLSIALLAGQGLLGALRRVTDQLRLPFPNMAQELDIVVRQAELLNLNVAFEQWANRSQMEEVRNLSLMLNQCQKLGNDVTDALMEYATHLRQTSRQRADARAQRASFWMLFPTILFLWIPAAILIVAPIGFEFQARRQKAREVMPKLNTDDPNIQRHFQNGELKNLVK</sequence>
<evidence type="ECO:0000256" key="6">
    <source>
        <dbReference type="SAM" id="Phobius"/>
    </source>
</evidence>
<keyword evidence="5 6" id="KW-0472">Membrane</keyword>
<keyword evidence="9" id="KW-1185">Reference proteome</keyword>
<feature type="transmembrane region" description="Helical" evidence="6">
    <location>
        <begin position="267"/>
        <end position="291"/>
    </location>
</feature>
<evidence type="ECO:0000256" key="1">
    <source>
        <dbReference type="ARBA" id="ARBA00004651"/>
    </source>
</evidence>
<feature type="transmembrane region" description="Helical" evidence="6">
    <location>
        <begin position="93"/>
        <end position="112"/>
    </location>
</feature>
<dbReference type="EMBL" id="JACEFB010000010">
    <property type="protein sequence ID" value="MBA2227103.1"/>
    <property type="molecule type" value="Genomic_DNA"/>
</dbReference>